<dbReference type="Proteomes" id="UP000738359">
    <property type="component" value="Unassembled WGS sequence"/>
</dbReference>
<feature type="compositionally biased region" description="Polar residues" evidence="4">
    <location>
        <begin position="1213"/>
        <end position="1235"/>
    </location>
</feature>
<accession>A0A9P6J9U4</accession>
<feature type="compositionally biased region" description="Polar residues" evidence="4">
    <location>
        <begin position="245"/>
        <end position="265"/>
    </location>
</feature>
<feature type="repeat" description="ANK" evidence="3">
    <location>
        <begin position="346"/>
        <end position="378"/>
    </location>
</feature>
<dbReference type="SUPFAM" id="SSF48403">
    <property type="entry name" value="Ankyrin repeat"/>
    <property type="match status" value="2"/>
</dbReference>
<feature type="compositionally biased region" description="Low complexity" evidence="4">
    <location>
        <begin position="689"/>
        <end position="705"/>
    </location>
</feature>
<feature type="region of interest" description="Disordered" evidence="4">
    <location>
        <begin position="1"/>
        <end position="312"/>
    </location>
</feature>
<feature type="repeat" description="ANK" evidence="3">
    <location>
        <begin position="478"/>
        <end position="510"/>
    </location>
</feature>
<comment type="caution">
    <text evidence="6">The sequence shown here is derived from an EMBL/GenBank/DDBJ whole genome shotgun (WGS) entry which is preliminary data.</text>
</comment>
<dbReference type="InterPro" id="IPR036770">
    <property type="entry name" value="Ankyrin_rpt-contain_sf"/>
</dbReference>
<sequence>MSSEPTASAKDAKDTTDTKDSVTATNGAKKQHLSTLNSQSQLGPFANHKKRDPSSSEPEIKKMDQNNDSIPMRGSSDKTADDTTSPLDKNGAIKKISTSSISTAQRSPVTPDTPVEASTATADLIEGALSDFDGSDLSDLSSGSSASGSDREMENDDDEASSDDNDNASVESKDDDEDGDESGNGSSASDDPRPRSKSSQAKRPFAKHTKSRPKHSRRIESDSSEGDEDKQEPSKRKPGRPAKVKTSSTKSRPTLSSASPVSPTFTAFAKKIGNGPTEPSGMEGIISHASSESPPKKKTKQPDFTNIGKRDRSGRTQLFKYTALGDLETCQKLIEAGAQVNDRDYAEWTPLHEACVTGHEKVAELLIQHHADVNAPGGHMDTPLHDAAQNGHVDVVRLLLAHGANVLAKNAKGVIPIDVTDDKEVADLLQRRQTLVSMLTGRNQAGQTMLHRACSSGSLANVADLLNQGADIHAQDNAQWTPLHEAALAGHTKVVELLLSRGADPNAQGHGNDTALHDASQNEHEEVVQLLLEYGADPDFKNAKGEKPCDVCEDDSILELLKNGARGTKKPLPRSAGSVSSSSSLSSLSSLSSKTSNPSNVAAHRTAKVTERSKRQKEGSTDANMSDGGRSASEEKPMSRDERKMQQLLSTIRMQEQMEERKKAKKRRPKQISDEDGDDDEDQPNGKMSRSSKTNAASASSSSSAWKQSPLGGRNGKSSNSSSRSFSNPGRNGSKRRSSRSEDRDESDSTAERSSKPRRPVQRSAGARSRIDHRYKDAAGRTQLHQWAESGDIEMVGTLLEEGADRDPKDHEGLTPLHLAAKAGNADVLVLLLAYGCNVNAQDQDKMTALHEAVRHRHTEAVRLLLQNNALPSLRDSRKRTCMDLTSSKDTEIRSLLTASLEQAELKAKERSKKRLSQMVESQSSPKHKERKTSRNSDSDEPVHPRKKISERKDDEERKGQHSRTSSSSANVAKSSSMPSISVSRTNSAPSSSFLVTSASPTVSSIPQRKSNSEVNGAEALTPLKKQKLHSRHSSLTGSGSASQPGDDDTDMRSLGGPSKKRREVDRLSDAYVGKVKIKKEREDEGQQHFRTPSLSSKSDELRRVASTPSLSKDSNMNRPGRHASKTSISSTSRPASALGMISGASIASISPPLTETSSSPPPTSLALAAQEQETLRSKKRSSQTFSSPSSYQKFADELKLGGGSIHQHSRQRSTSAIPTSRSSLYENAPMTSAESDLARKRAKTSSTTDLAAADPATTLTTLSTPTTTTTSTTTTAQVKESTSNSDGLFGSQSHPSSSTGEVNEGGEQGAGRVNGIRIKKEQVEEVVDRHIPSERLVQDAQRYLPLYTVQSMDDSAGTASSTPSFAAPTTSFSASSSLSSCVVVVDRQVQLLLGIKQGTLFARYPHLHRRLVTTREKTRLWSPLSSMVSDRCAAAVKLNFEVLPAECQFSSWGNATTAMSRLKEHEKQKFLGCELYFVRLEEVMDLIRQDYGQLNESMMTIMLDIGYDDEELEMEMDVDHATQKKEEEEDDADDGSVSAKVKVEGEERKVAKVLIKEIIKDEETTESLAVGRGGLTPLLISAANTNVSAAPVSAPASLSNPMRTSLPKLMRVPAKMATKAMFKEMQQQYRQP</sequence>
<keyword evidence="7" id="KW-1185">Reference proteome</keyword>
<feature type="compositionally biased region" description="Low complexity" evidence="4">
    <location>
        <begin position="1245"/>
        <end position="1277"/>
    </location>
</feature>
<dbReference type="PROSITE" id="PS50297">
    <property type="entry name" value="ANK_REP_REGION"/>
    <property type="match status" value="8"/>
</dbReference>
<dbReference type="PANTHER" id="PTHR24171:SF8">
    <property type="entry name" value="BRCA1-ASSOCIATED RING DOMAIN PROTEIN 1"/>
    <property type="match status" value="1"/>
</dbReference>
<feature type="region of interest" description="Disordered" evidence="4">
    <location>
        <begin position="1203"/>
        <end position="1315"/>
    </location>
</feature>
<feature type="compositionally biased region" description="Low complexity" evidence="4">
    <location>
        <begin position="575"/>
        <end position="599"/>
    </location>
</feature>
<protein>
    <recommendedName>
        <fullName evidence="5">DUF7593 domain-containing protein</fullName>
    </recommendedName>
</protein>
<dbReference type="PANTHER" id="PTHR24171">
    <property type="entry name" value="ANKYRIN REPEAT DOMAIN-CONTAINING PROTEIN 39-RELATED"/>
    <property type="match status" value="1"/>
</dbReference>
<feature type="repeat" description="ANK" evidence="3">
    <location>
        <begin position="379"/>
        <end position="411"/>
    </location>
</feature>
<dbReference type="InterPro" id="IPR002110">
    <property type="entry name" value="Ankyrin_rpt"/>
</dbReference>
<organism evidence="6 7">
    <name type="scientific">Mortierella alpina</name>
    <name type="common">Oleaginous fungus</name>
    <name type="synonym">Mortierella renispora</name>
    <dbReference type="NCBI Taxonomy" id="64518"/>
    <lineage>
        <taxon>Eukaryota</taxon>
        <taxon>Fungi</taxon>
        <taxon>Fungi incertae sedis</taxon>
        <taxon>Mucoromycota</taxon>
        <taxon>Mortierellomycotina</taxon>
        <taxon>Mortierellomycetes</taxon>
        <taxon>Mortierellales</taxon>
        <taxon>Mortierellaceae</taxon>
        <taxon>Mortierella</taxon>
    </lineage>
</organism>
<feature type="compositionally biased region" description="Polar residues" evidence="4">
    <location>
        <begin position="1126"/>
        <end position="1135"/>
    </location>
</feature>
<feature type="repeat" description="ANK" evidence="3">
    <location>
        <begin position="511"/>
        <end position="543"/>
    </location>
</feature>
<dbReference type="PROSITE" id="PS50088">
    <property type="entry name" value="ANK_REPEAT"/>
    <property type="match status" value="9"/>
</dbReference>
<feature type="compositionally biased region" description="Polar residues" evidence="4">
    <location>
        <begin position="981"/>
        <end position="1015"/>
    </location>
</feature>
<feature type="region of interest" description="Disordered" evidence="4">
    <location>
        <begin position="503"/>
        <end position="524"/>
    </location>
</feature>
<feature type="compositionally biased region" description="Basic and acidic residues" evidence="4">
    <location>
        <begin position="632"/>
        <end position="645"/>
    </location>
</feature>
<dbReference type="GO" id="GO:0085020">
    <property type="term" value="P:protein K6-linked ubiquitination"/>
    <property type="evidence" value="ECO:0007669"/>
    <property type="project" value="TreeGrafter"/>
</dbReference>
<feature type="repeat" description="ANK" evidence="3">
    <location>
        <begin position="845"/>
        <end position="877"/>
    </location>
</feature>
<feature type="region of interest" description="Disordered" evidence="4">
    <location>
        <begin position="908"/>
        <end position="1136"/>
    </location>
</feature>
<keyword evidence="1" id="KW-0677">Repeat</keyword>
<feature type="repeat" description="ANK" evidence="3">
    <location>
        <begin position="445"/>
        <end position="477"/>
    </location>
</feature>
<feature type="compositionally biased region" description="Basic and acidic residues" evidence="4">
    <location>
        <begin position="933"/>
        <end position="944"/>
    </location>
</feature>
<feature type="compositionally biased region" description="Polar residues" evidence="4">
    <location>
        <begin position="104"/>
        <end position="121"/>
    </location>
</feature>
<dbReference type="EMBL" id="JAAAHY010000251">
    <property type="protein sequence ID" value="KAF9965481.1"/>
    <property type="molecule type" value="Genomic_DNA"/>
</dbReference>
<feature type="compositionally biased region" description="Low complexity" evidence="4">
    <location>
        <begin position="93"/>
        <end position="103"/>
    </location>
</feature>
<evidence type="ECO:0000313" key="6">
    <source>
        <dbReference type="EMBL" id="KAF9965481.1"/>
    </source>
</evidence>
<evidence type="ECO:0000256" key="3">
    <source>
        <dbReference type="PROSITE-ProRule" id="PRU00023"/>
    </source>
</evidence>
<feature type="compositionally biased region" description="Basic and acidic residues" evidence="4">
    <location>
        <begin position="10"/>
        <end position="20"/>
    </location>
</feature>
<feature type="domain" description="DUF7593" evidence="5">
    <location>
        <begin position="1385"/>
        <end position="1490"/>
    </location>
</feature>
<gene>
    <name evidence="6" type="ORF">BGZ70_004788</name>
</gene>
<feature type="compositionally biased region" description="Polar residues" evidence="4">
    <location>
        <begin position="1034"/>
        <end position="1044"/>
    </location>
</feature>
<keyword evidence="2 3" id="KW-0040">ANK repeat</keyword>
<feature type="compositionally biased region" description="Basic and acidic residues" evidence="4">
    <location>
        <begin position="52"/>
        <end position="65"/>
    </location>
</feature>
<feature type="region of interest" description="Disordered" evidence="4">
    <location>
        <begin position="564"/>
        <end position="777"/>
    </location>
</feature>
<proteinExistence type="predicted"/>
<dbReference type="InterPro" id="IPR056015">
    <property type="entry name" value="DUF7593"/>
</dbReference>
<feature type="repeat" description="ANK" evidence="3">
    <location>
        <begin position="812"/>
        <end position="844"/>
    </location>
</feature>
<feature type="compositionally biased region" description="Acidic residues" evidence="4">
    <location>
        <begin position="674"/>
        <end position="683"/>
    </location>
</feature>
<feature type="compositionally biased region" description="Acidic residues" evidence="4">
    <location>
        <begin position="153"/>
        <end position="166"/>
    </location>
</feature>
<dbReference type="PRINTS" id="PR01415">
    <property type="entry name" value="ANKYRIN"/>
</dbReference>
<dbReference type="Pfam" id="PF24513">
    <property type="entry name" value="DUF7593"/>
    <property type="match status" value="1"/>
</dbReference>
<feature type="repeat" description="ANK" evidence="3">
    <location>
        <begin position="313"/>
        <end position="345"/>
    </location>
</feature>
<name>A0A9P6J9U4_MORAP</name>
<dbReference type="GO" id="GO:0004842">
    <property type="term" value="F:ubiquitin-protein transferase activity"/>
    <property type="evidence" value="ECO:0007669"/>
    <property type="project" value="TreeGrafter"/>
</dbReference>
<evidence type="ECO:0000259" key="5">
    <source>
        <dbReference type="Pfam" id="PF24513"/>
    </source>
</evidence>
<feature type="compositionally biased region" description="Basic and acidic residues" evidence="4">
    <location>
        <begin position="951"/>
        <end position="960"/>
    </location>
</feature>
<dbReference type="SMART" id="SM00248">
    <property type="entry name" value="ANK"/>
    <property type="match status" value="9"/>
</dbReference>
<evidence type="ECO:0000313" key="7">
    <source>
        <dbReference type="Proteomes" id="UP000738359"/>
    </source>
</evidence>
<feature type="compositionally biased region" description="Polar residues" evidence="4">
    <location>
        <begin position="1278"/>
        <end position="1302"/>
    </location>
</feature>
<evidence type="ECO:0000256" key="2">
    <source>
        <dbReference type="ARBA" id="ARBA00023043"/>
    </source>
</evidence>
<feature type="compositionally biased region" description="Basic and acidic residues" evidence="4">
    <location>
        <begin position="608"/>
        <end position="620"/>
    </location>
</feature>
<feature type="compositionally biased region" description="Low complexity" evidence="4">
    <location>
        <begin position="716"/>
        <end position="732"/>
    </location>
</feature>
<dbReference type="OrthoDB" id="366390at2759"/>
<feature type="compositionally biased region" description="Low complexity" evidence="4">
    <location>
        <begin position="127"/>
        <end position="148"/>
    </location>
</feature>
<feature type="compositionally biased region" description="Polar residues" evidence="4">
    <location>
        <begin position="1107"/>
        <end position="1118"/>
    </location>
</feature>
<feature type="compositionally biased region" description="Low complexity" evidence="4">
    <location>
        <begin position="963"/>
        <end position="980"/>
    </location>
</feature>
<evidence type="ECO:0000256" key="4">
    <source>
        <dbReference type="SAM" id="MobiDB-lite"/>
    </source>
</evidence>
<dbReference type="Pfam" id="PF12796">
    <property type="entry name" value="Ank_2"/>
    <property type="match status" value="3"/>
</dbReference>
<reference evidence="6" key="1">
    <citation type="journal article" date="2020" name="Fungal Divers.">
        <title>Resolving the Mortierellaceae phylogeny through synthesis of multi-gene phylogenetics and phylogenomics.</title>
        <authorList>
            <person name="Vandepol N."/>
            <person name="Liber J."/>
            <person name="Desiro A."/>
            <person name="Na H."/>
            <person name="Kennedy M."/>
            <person name="Barry K."/>
            <person name="Grigoriev I.V."/>
            <person name="Miller A.N."/>
            <person name="O'Donnell K."/>
            <person name="Stajich J.E."/>
            <person name="Bonito G."/>
        </authorList>
    </citation>
    <scope>NUCLEOTIDE SEQUENCE</scope>
    <source>
        <strain evidence="6">CK1249</strain>
    </source>
</reference>
<evidence type="ECO:0000256" key="1">
    <source>
        <dbReference type="ARBA" id="ARBA00022737"/>
    </source>
</evidence>
<feature type="region of interest" description="Disordered" evidence="4">
    <location>
        <begin position="1170"/>
        <end position="1191"/>
    </location>
</feature>
<dbReference type="Gene3D" id="1.25.40.20">
    <property type="entry name" value="Ankyrin repeat-containing domain"/>
    <property type="match status" value="3"/>
</dbReference>
<feature type="repeat" description="ANK" evidence="3">
    <location>
        <begin position="779"/>
        <end position="811"/>
    </location>
</feature>
<feature type="compositionally biased region" description="Polar residues" evidence="4">
    <location>
        <begin position="33"/>
        <end position="42"/>
    </location>
</feature>
<feature type="compositionally biased region" description="Basic residues" evidence="4">
    <location>
        <begin position="204"/>
        <end position="217"/>
    </location>
</feature>